<evidence type="ECO:0000313" key="9">
    <source>
        <dbReference type="EMBL" id="KAF3889835.1"/>
    </source>
</evidence>
<evidence type="ECO:0000256" key="8">
    <source>
        <dbReference type="HAMAP-Rule" id="MF_01308"/>
    </source>
</evidence>
<dbReference type="EMBL" id="JHEG04000001">
    <property type="protein sequence ID" value="KAF3889835.1"/>
    <property type="molecule type" value="Genomic_DNA"/>
</dbReference>
<gene>
    <name evidence="8 9" type="primary">pxcA</name>
    <name evidence="10" type="ORF">DA73_0236590</name>
    <name evidence="9" type="ORF">DA73_0400033490</name>
</gene>
<keyword evidence="6 8" id="KW-0406">Ion transport</keyword>
<dbReference type="GO" id="GO:0015078">
    <property type="term" value="F:proton transmembrane transporter activity"/>
    <property type="evidence" value="ECO:0007669"/>
    <property type="project" value="UniProtKB-UniRule"/>
</dbReference>
<evidence type="ECO:0000256" key="2">
    <source>
        <dbReference type="ARBA" id="ARBA00022448"/>
    </source>
</evidence>
<evidence type="ECO:0000256" key="6">
    <source>
        <dbReference type="ARBA" id="ARBA00023065"/>
    </source>
</evidence>
<feature type="transmembrane region" description="Helical" evidence="8">
    <location>
        <begin position="338"/>
        <end position="358"/>
    </location>
</feature>
<feature type="transmembrane region" description="Helical" evidence="8">
    <location>
        <begin position="390"/>
        <end position="410"/>
    </location>
</feature>
<keyword evidence="8" id="KW-0997">Cell inner membrane</keyword>
<reference evidence="9" key="2">
    <citation type="submission" date="2019-11" db="EMBL/GenBank/DDBJ databases">
        <title>Improved Assembly of Tolypothrix boutellei genome.</title>
        <authorList>
            <person name="Sarangi A.N."/>
            <person name="Mukherjee M."/>
            <person name="Ghosh S."/>
            <person name="Singh D."/>
            <person name="Das A."/>
            <person name="Kant S."/>
            <person name="Prusty A."/>
            <person name="Tripathy S."/>
        </authorList>
    </citation>
    <scope>NUCLEOTIDE SEQUENCE</scope>
    <source>
        <strain evidence="9">VB521301</strain>
    </source>
</reference>
<evidence type="ECO:0000256" key="3">
    <source>
        <dbReference type="ARBA" id="ARBA00022692"/>
    </source>
</evidence>
<keyword evidence="7 8" id="KW-0472">Membrane</keyword>
<dbReference type="OrthoDB" id="418298at2"/>
<keyword evidence="2 8" id="KW-0813">Transport</keyword>
<feature type="transmembrane region" description="Helical" evidence="8">
    <location>
        <begin position="209"/>
        <end position="228"/>
    </location>
</feature>
<keyword evidence="8" id="KW-1003">Cell membrane</keyword>
<keyword evidence="4 8" id="KW-0375">Hydrogen ion transport</keyword>
<reference evidence="10" key="1">
    <citation type="journal article" date="2015" name="Genome Announc.">
        <title>Draft Genome Sequence of Tolypothrix boutellei Strain VB521301.</title>
        <authorList>
            <person name="Chandrababunaidu M.M."/>
            <person name="Singh D."/>
            <person name="Sen D."/>
            <person name="Bhan S."/>
            <person name="Das S."/>
            <person name="Gupta A."/>
            <person name="Adhikary S.P."/>
            <person name="Tripathy S."/>
        </authorList>
    </citation>
    <scope>NUCLEOTIDE SEQUENCE</scope>
    <source>
        <strain evidence="10">VB521301</strain>
    </source>
</reference>
<dbReference type="HAMAP" id="MF_01308">
    <property type="entry name" value="CemA_PxcA"/>
    <property type="match status" value="1"/>
</dbReference>
<name>A0A0C1R3D5_9CYAN</name>
<dbReference type="NCBIfam" id="NF002703">
    <property type="entry name" value="PRK02507.1-1"/>
    <property type="match status" value="1"/>
</dbReference>
<keyword evidence="11" id="KW-1185">Reference proteome</keyword>
<dbReference type="GO" id="GO:0005886">
    <property type="term" value="C:plasma membrane"/>
    <property type="evidence" value="ECO:0007669"/>
    <property type="project" value="UniProtKB-SubCell"/>
</dbReference>
<sequence length="430" mass="49458">MKDYFLKKKTVVFKEKIQEHLQFIYRWLTGTPERALVEAYRAAQTIRNLEVEHFAGKKISSATGNYSETAMSYWQVQLEKNLIIIKLRLTEFQIGNSVLNTSNASFLEKLQFIDEILDQYTYRQEKPTQASDRNIVLKPQNSLEVSNVIENPITSSQGTEMRVESAFNKSGLLPRTIGRTFSRIQEDFSPEAEAKFVRNFRISQNRTRMAVRFLLLLVIIPMLTQHFSKPLIEPIIARVRGETPNQIFLNSEMEEEAFKELKNFEKKLQFQHFISQAPPISPESIEHQVKEKAHELVEEFQAKTNSAISNIFADLLALIAFALVIVTSQKEILVVKAFLDNIIYGLSDSAKAFLIILFTDTFVGFHSPHGWEVILDSFAKHLGLPANQSLISLFIATFPVILDTIFKYWIFRYLSRLSPSALATYKDMNE</sequence>
<comment type="subcellular location">
    <subcellularLocation>
        <location evidence="8">Cell inner membrane</location>
        <topology evidence="8">Multi-pass membrane protein</topology>
    </subcellularLocation>
    <subcellularLocation>
        <location evidence="1">Membrane</location>
        <topology evidence="1">Multi-pass membrane protein</topology>
    </subcellularLocation>
</comment>
<accession>A0A0C1R3D5</accession>
<comment type="similarity">
    <text evidence="8">Belongs to the CemA family.</text>
</comment>
<evidence type="ECO:0000256" key="1">
    <source>
        <dbReference type="ARBA" id="ARBA00004141"/>
    </source>
</evidence>
<evidence type="ECO:0000256" key="7">
    <source>
        <dbReference type="ARBA" id="ARBA00023136"/>
    </source>
</evidence>
<feature type="transmembrane region" description="Helical" evidence="8">
    <location>
        <begin position="307"/>
        <end position="326"/>
    </location>
</feature>
<dbReference type="RefSeq" id="WP_038073268.1">
    <property type="nucleotide sequence ID" value="NZ_JHEG04000001.1"/>
</dbReference>
<dbReference type="InterPro" id="IPR004282">
    <property type="entry name" value="CemA"/>
</dbReference>
<dbReference type="AlphaFoldDB" id="A0A0C1R3D5"/>
<protein>
    <recommendedName>
        <fullName evidence="8">Proton extrusion protein PxcA</fullName>
    </recommendedName>
</protein>
<dbReference type="EMBL" id="JHEG02000059">
    <property type="protein sequence ID" value="KIE06800.1"/>
    <property type="molecule type" value="Genomic_DNA"/>
</dbReference>
<organism evidence="10">
    <name type="scientific">Tolypothrix bouteillei VB521301</name>
    <dbReference type="NCBI Taxonomy" id="1479485"/>
    <lineage>
        <taxon>Bacteria</taxon>
        <taxon>Bacillati</taxon>
        <taxon>Cyanobacteriota</taxon>
        <taxon>Cyanophyceae</taxon>
        <taxon>Nostocales</taxon>
        <taxon>Tolypothrichaceae</taxon>
        <taxon>Tolypothrix</taxon>
    </lineage>
</organism>
<evidence type="ECO:0000313" key="11">
    <source>
        <dbReference type="Proteomes" id="UP000029738"/>
    </source>
</evidence>
<evidence type="ECO:0000256" key="4">
    <source>
        <dbReference type="ARBA" id="ARBA00022781"/>
    </source>
</evidence>
<keyword evidence="5 8" id="KW-1133">Transmembrane helix</keyword>
<evidence type="ECO:0000256" key="5">
    <source>
        <dbReference type="ARBA" id="ARBA00022989"/>
    </source>
</evidence>
<evidence type="ECO:0000313" key="10">
    <source>
        <dbReference type="EMBL" id="KIE06800.1"/>
    </source>
</evidence>
<proteinExistence type="inferred from homology"/>
<dbReference type="Pfam" id="PF03040">
    <property type="entry name" value="CemA"/>
    <property type="match status" value="1"/>
</dbReference>
<keyword evidence="3 8" id="KW-0812">Transmembrane</keyword>
<dbReference type="Proteomes" id="UP000029738">
    <property type="component" value="Unassembled WGS sequence"/>
</dbReference>
<dbReference type="PANTHER" id="PTHR33650:SF2">
    <property type="entry name" value="CHLOROPLAST ENVELOPE MEMBRANE PROTEIN"/>
    <property type="match status" value="1"/>
</dbReference>
<comment type="function">
    <text evidence="8">Required for H(+) efflux immediately after light irradiation to form a rapid H(+) concentration gradient across the thylakoid membranes. Together with PxcL, contributes to transient H(+) uptake following dark to light transition.</text>
</comment>
<dbReference type="STRING" id="1479485.DA73_0236590"/>
<comment type="caution">
    <text evidence="10">The sequence shown here is derived from an EMBL/GenBank/DDBJ whole genome shotgun (WGS) entry which is preliminary data.</text>
</comment>
<dbReference type="PANTHER" id="PTHR33650">
    <property type="entry name" value="CHLOROPLAST ENVELOPE MEMBRANE PROTEIN-RELATED"/>
    <property type="match status" value="1"/>
</dbReference>